<dbReference type="Gene3D" id="3.90.1150.10">
    <property type="entry name" value="Aspartate Aminotransferase, domain 1"/>
    <property type="match status" value="1"/>
</dbReference>
<organism evidence="8 9">
    <name type="scientific">Aquimarina amphilecti</name>
    <dbReference type="NCBI Taxonomy" id="1038014"/>
    <lineage>
        <taxon>Bacteria</taxon>
        <taxon>Pseudomonadati</taxon>
        <taxon>Bacteroidota</taxon>
        <taxon>Flavobacteriia</taxon>
        <taxon>Flavobacteriales</taxon>
        <taxon>Flavobacteriaceae</taxon>
        <taxon>Aquimarina</taxon>
    </lineage>
</organism>
<evidence type="ECO:0000256" key="1">
    <source>
        <dbReference type="ARBA" id="ARBA00001933"/>
    </source>
</evidence>
<evidence type="ECO:0000313" key="9">
    <source>
        <dbReference type="Proteomes" id="UP000198521"/>
    </source>
</evidence>
<dbReference type="GO" id="GO:0030170">
    <property type="term" value="F:pyridoxal phosphate binding"/>
    <property type="evidence" value="ECO:0007669"/>
    <property type="project" value="InterPro"/>
</dbReference>
<dbReference type="PANTHER" id="PTHR46383">
    <property type="entry name" value="ASPARTATE AMINOTRANSFERASE"/>
    <property type="match status" value="1"/>
</dbReference>
<dbReference type="GO" id="GO:0008483">
    <property type="term" value="F:transaminase activity"/>
    <property type="evidence" value="ECO:0007669"/>
    <property type="project" value="UniProtKB-KW"/>
</dbReference>
<evidence type="ECO:0000313" key="8">
    <source>
        <dbReference type="EMBL" id="SEL93270.1"/>
    </source>
</evidence>
<dbReference type="Proteomes" id="UP000198521">
    <property type="component" value="Unassembled WGS sequence"/>
</dbReference>
<evidence type="ECO:0000256" key="5">
    <source>
        <dbReference type="ARBA" id="ARBA00022898"/>
    </source>
</evidence>
<dbReference type="InterPro" id="IPR004838">
    <property type="entry name" value="NHTrfase_class1_PyrdxlP-BS"/>
</dbReference>
<evidence type="ECO:0000256" key="4">
    <source>
        <dbReference type="ARBA" id="ARBA00022679"/>
    </source>
</evidence>
<dbReference type="STRING" id="1038014.SAMN04487910_3630"/>
<name>A0A1H7U866_AQUAM</name>
<evidence type="ECO:0000256" key="3">
    <source>
        <dbReference type="ARBA" id="ARBA00022576"/>
    </source>
</evidence>
<dbReference type="RefSeq" id="WP_091411071.1">
    <property type="nucleotide sequence ID" value="NZ_FOAB01000007.1"/>
</dbReference>
<dbReference type="InterPro" id="IPR015422">
    <property type="entry name" value="PyrdxlP-dep_Trfase_small"/>
</dbReference>
<dbReference type="InterPro" id="IPR050596">
    <property type="entry name" value="AspAT/PAT-like"/>
</dbReference>
<dbReference type="EC" id="2.6.1.-" evidence="6"/>
<evidence type="ECO:0000256" key="6">
    <source>
        <dbReference type="RuleBase" id="RU000481"/>
    </source>
</evidence>
<dbReference type="AlphaFoldDB" id="A0A1H7U866"/>
<dbReference type="Gene3D" id="3.40.640.10">
    <property type="entry name" value="Type I PLP-dependent aspartate aminotransferase-like (Major domain)"/>
    <property type="match status" value="1"/>
</dbReference>
<keyword evidence="3 6" id="KW-0032">Aminotransferase</keyword>
<sequence>MPVISSKGKAMPESPIRKLAPFAEKALKEGKHIFHLNIGQPDIKTPVEALNAVRDHKLDVLAYSHSAGFESFRKKLAGYYAKHDITISSDDILVTTGGSEALIFTMGSITDPGDEIIVPEPFYANYYSFSTQSTVKVVPVISQIDNGFALPPIKDFEKLITSKTKAILICNPGNPTGYLYSKEEIKQLADLAIKYDLFLISDEVYREFVYDDSEHYSILQESILDEHAIVVDSVSKRYSMCGARIGCMVSKNKSVMETAMKFAQARLSPPTFAQIASEAALEAPESYYTETVAKYKIRRDTLVEGLRQIPGIKVAIPNGAFYCIAELPIKDADHFTKWLLDEFHVNNETVMLAPAAGFYSSPNEGLNQVRIAYVLNRRDLKKAINILKLALAKYTDQESFSTVKEKVTL</sequence>
<dbReference type="CDD" id="cd00609">
    <property type="entry name" value="AAT_like"/>
    <property type="match status" value="1"/>
</dbReference>
<keyword evidence="5" id="KW-0663">Pyridoxal phosphate</keyword>
<dbReference type="EMBL" id="FOAB01000007">
    <property type="protein sequence ID" value="SEL93270.1"/>
    <property type="molecule type" value="Genomic_DNA"/>
</dbReference>
<dbReference type="OrthoDB" id="9802328at2"/>
<comment type="similarity">
    <text evidence="2 6">Belongs to the class-I pyridoxal-phosphate-dependent aminotransferase family.</text>
</comment>
<dbReference type="InterPro" id="IPR004839">
    <property type="entry name" value="Aminotransferase_I/II_large"/>
</dbReference>
<accession>A0A1H7U866</accession>
<reference evidence="8 9" key="1">
    <citation type="submission" date="2016-10" db="EMBL/GenBank/DDBJ databases">
        <authorList>
            <person name="de Groot N.N."/>
        </authorList>
    </citation>
    <scope>NUCLEOTIDE SEQUENCE [LARGE SCALE GENOMIC DNA]</scope>
    <source>
        <strain evidence="8 9">DSM 25232</strain>
    </source>
</reference>
<proteinExistence type="inferred from homology"/>
<dbReference type="GO" id="GO:0006520">
    <property type="term" value="P:amino acid metabolic process"/>
    <property type="evidence" value="ECO:0007669"/>
    <property type="project" value="InterPro"/>
</dbReference>
<dbReference type="InterPro" id="IPR015424">
    <property type="entry name" value="PyrdxlP-dep_Trfase"/>
</dbReference>
<evidence type="ECO:0000259" key="7">
    <source>
        <dbReference type="Pfam" id="PF00155"/>
    </source>
</evidence>
<dbReference type="Pfam" id="PF00155">
    <property type="entry name" value="Aminotran_1_2"/>
    <property type="match status" value="1"/>
</dbReference>
<protein>
    <recommendedName>
        <fullName evidence="6">Aminotransferase</fullName>
        <ecNumber evidence="6">2.6.1.-</ecNumber>
    </recommendedName>
</protein>
<evidence type="ECO:0000256" key="2">
    <source>
        <dbReference type="ARBA" id="ARBA00007441"/>
    </source>
</evidence>
<keyword evidence="4 6" id="KW-0808">Transferase</keyword>
<dbReference type="SUPFAM" id="SSF53383">
    <property type="entry name" value="PLP-dependent transferases"/>
    <property type="match status" value="1"/>
</dbReference>
<dbReference type="InterPro" id="IPR015421">
    <property type="entry name" value="PyrdxlP-dep_Trfase_major"/>
</dbReference>
<dbReference type="NCBIfam" id="NF005744">
    <property type="entry name" value="PRK07568.1"/>
    <property type="match status" value="1"/>
</dbReference>
<feature type="domain" description="Aminotransferase class I/classII large" evidence="7">
    <location>
        <begin position="32"/>
        <end position="346"/>
    </location>
</feature>
<comment type="cofactor">
    <cofactor evidence="1 6">
        <name>pyridoxal 5'-phosphate</name>
        <dbReference type="ChEBI" id="CHEBI:597326"/>
    </cofactor>
</comment>
<gene>
    <name evidence="8" type="ORF">SAMN04487910_3630</name>
</gene>
<dbReference type="PROSITE" id="PS00105">
    <property type="entry name" value="AA_TRANSFER_CLASS_1"/>
    <property type="match status" value="1"/>
</dbReference>
<keyword evidence="9" id="KW-1185">Reference proteome</keyword>